<accession>A0A5C6VMN6</accession>
<dbReference type="InterPro" id="IPR049615">
    <property type="entry name" value="BH0509-like"/>
</dbReference>
<evidence type="ECO:0000313" key="1">
    <source>
        <dbReference type="EMBL" id="TXC85796.1"/>
    </source>
</evidence>
<name>A0A5C6VMN6_9BACI</name>
<reference evidence="1 2" key="1">
    <citation type="journal article" date="2005" name="Int. J. Syst. Evol. Microbiol.">
        <title>Bacillus litoralis sp. nov., isolated from a tidal flat of the Yellow Sea in Korea.</title>
        <authorList>
            <person name="Yoon J.H."/>
            <person name="Oh T.K."/>
        </authorList>
    </citation>
    <scope>NUCLEOTIDE SEQUENCE [LARGE SCALE GENOMIC DNA]</scope>
    <source>
        <strain evidence="1 2">SW-211</strain>
    </source>
</reference>
<proteinExistence type="predicted"/>
<protein>
    <submittedName>
        <fullName evidence="1">BH0509 family protein</fullName>
    </submittedName>
</protein>
<sequence>MSQTARDSKVKDLLNKQKFSEKQISDMTDPQIEYFHWLYFEDSVYDYM</sequence>
<dbReference type="OrthoDB" id="2913928at2"/>
<keyword evidence="2" id="KW-1185">Reference proteome</keyword>
<dbReference type="RefSeq" id="WP_146950281.1">
    <property type="nucleotide sequence ID" value="NZ_JAIVKL010000008.1"/>
</dbReference>
<gene>
    <name evidence="1" type="ORF">FS935_19250</name>
</gene>
<organism evidence="1 2">
    <name type="scientific">Metabacillus litoralis</name>
    <dbReference type="NCBI Taxonomy" id="152268"/>
    <lineage>
        <taxon>Bacteria</taxon>
        <taxon>Bacillati</taxon>
        <taxon>Bacillota</taxon>
        <taxon>Bacilli</taxon>
        <taxon>Bacillales</taxon>
        <taxon>Bacillaceae</taxon>
        <taxon>Metabacillus</taxon>
    </lineage>
</organism>
<comment type="caution">
    <text evidence="1">The sequence shown here is derived from an EMBL/GenBank/DDBJ whole genome shotgun (WGS) entry which is preliminary data.</text>
</comment>
<dbReference type="Proteomes" id="UP000321363">
    <property type="component" value="Unassembled WGS sequence"/>
</dbReference>
<dbReference type="NCBIfam" id="NF033562">
    <property type="entry name" value="BH0509_fam"/>
    <property type="match status" value="1"/>
</dbReference>
<dbReference type="EMBL" id="VOQF01000015">
    <property type="protein sequence ID" value="TXC85796.1"/>
    <property type="molecule type" value="Genomic_DNA"/>
</dbReference>
<evidence type="ECO:0000313" key="2">
    <source>
        <dbReference type="Proteomes" id="UP000321363"/>
    </source>
</evidence>
<dbReference type="AlphaFoldDB" id="A0A5C6VMN6"/>